<protein>
    <submittedName>
        <fullName evidence="1">Uncharacterized protein</fullName>
    </submittedName>
</protein>
<gene>
    <name evidence="1" type="ORF">thalar_02331</name>
</gene>
<dbReference type="Proteomes" id="UP000015351">
    <property type="component" value="Unassembled WGS sequence"/>
</dbReference>
<dbReference type="HOGENOM" id="CLU_3312286_0_0_5"/>
<dbReference type="AlphaFoldDB" id="S9RX16"/>
<accession>S9RX16</accession>
<comment type="caution">
    <text evidence="1">The sequence shown here is derived from an EMBL/GenBank/DDBJ whole genome shotgun (WGS) entry which is preliminary data.</text>
</comment>
<evidence type="ECO:0000313" key="2">
    <source>
        <dbReference type="Proteomes" id="UP000015351"/>
    </source>
</evidence>
<organism evidence="1 2">
    <name type="scientific">Litoreibacter arenae DSM 19593</name>
    <dbReference type="NCBI Taxonomy" id="1123360"/>
    <lineage>
        <taxon>Bacteria</taxon>
        <taxon>Pseudomonadati</taxon>
        <taxon>Pseudomonadota</taxon>
        <taxon>Alphaproteobacteria</taxon>
        <taxon>Rhodobacterales</taxon>
        <taxon>Roseobacteraceae</taxon>
        <taxon>Litoreibacter</taxon>
    </lineage>
</organism>
<evidence type="ECO:0000313" key="1">
    <source>
        <dbReference type="EMBL" id="EPX78539.1"/>
    </source>
</evidence>
<keyword evidence="2" id="KW-1185">Reference proteome</keyword>
<proteinExistence type="predicted"/>
<reference evidence="2" key="1">
    <citation type="journal article" date="2013" name="Stand. Genomic Sci.">
        <title>Genome sequence of the Litoreibacter arenae type strain (DSM 19593(T)), a member of the Roseobacter clade isolated from sea sand.</title>
        <authorList>
            <person name="Riedel T."/>
            <person name="Fiebig A."/>
            <person name="Petersen J."/>
            <person name="Gronow S."/>
            <person name="Kyrpides N.C."/>
            <person name="Goker M."/>
            <person name="Klenk H.P."/>
        </authorList>
    </citation>
    <scope>NUCLEOTIDE SEQUENCE [LARGE SCALE GENOMIC DNA]</scope>
    <source>
        <strain evidence="2">DSM 19593</strain>
    </source>
</reference>
<dbReference type="STRING" id="1123360.thalar_02331"/>
<name>S9RX16_9RHOB</name>
<sequence length="39" mass="4451">MKQKINLFRADIYGAITSEPDLKKSFERLKALNGAHFKA</sequence>
<dbReference type="EMBL" id="AONI01000011">
    <property type="protein sequence ID" value="EPX78539.1"/>
    <property type="molecule type" value="Genomic_DNA"/>
</dbReference>